<feature type="chain" id="PRO_5017647729" description="OB-fold nucleic acid binding domain protein" evidence="1">
    <location>
        <begin position="25"/>
        <end position="247"/>
    </location>
</feature>
<evidence type="ECO:0000313" key="3">
    <source>
        <dbReference type="Proteomes" id="UP000257323"/>
    </source>
</evidence>
<name>A0A3E2BP73_9BACT</name>
<sequence>MKKSDWLSAVLIILLAAGPLASQAQEKIISWEEAGNYIGREVVVEGTIVRTFNSGRACFLNFHPDYQRYLSLVILAADFLRFPPQPEQYFLNKKVRARGRVQLYRGRLEIILNSPAQITVTGEQPGSEKQGLKEVPETDRTIPSGAITEKVKEISWEEAAAHYGQTVWVRGAVVAANNTGKACFLNFHRNWKRYFTAVIFASDFDRFPGPPEKLYLNREVRIFGRVREYQGKPEIIVESPEQIEIIR</sequence>
<gene>
    <name evidence="2" type="ORF">OP8BY_1738</name>
</gene>
<feature type="signal peptide" evidence="1">
    <location>
        <begin position="1"/>
        <end position="24"/>
    </location>
</feature>
<proteinExistence type="predicted"/>
<dbReference type="EMBL" id="QUAH01000003">
    <property type="protein sequence ID" value="RFT16560.1"/>
    <property type="molecule type" value="Genomic_DNA"/>
</dbReference>
<comment type="caution">
    <text evidence="2">The sequence shown here is derived from an EMBL/GenBank/DDBJ whole genome shotgun (WGS) entry which is preliminary data.</text>
</comment>
<evidence type="ECO:0000256" key="1">
    <source>
        <dbReference type="SAM" id="SignalP"/>
    </source>
</evidence>
<accession>A0A3E2BP73</accession>
<reference evidence="2 3" key="1">
    <citation type="submission" date="2018-08" db="EMBL/GenBank/DDBJ databases">
        <title>Genome analysis of the thermophilic bacterium of the candidate phylum Aminicenantes from deep subsurface aquifer revealed its physiology and ecological role.</title>
        <authorList>
            <person name="Kadnikov V.V."/>
            <person name="Mardanov A.V."/>
            <person name="Beletsky A.V."/>
            <person name="Karnachuk O.V."/>
            <person name="Ravin N.V."/>
        </authorList>
    </citation>
    <scope>NUCLEOTIDE SEQUENCE [LARGE SCALE GENOMIC DNA]</scope>
    <source>
        <strain evidence="2">BY38</strain>
    </source>
</reference>
<organism evidence="2 3">
    <name type="scientific">Candidatus Saccharicenans subterraneus</name>
    <dbReference type="NCBI Taxonomy" id="2508984"/>
    <lineage>
        <taxon>Bacteria</taxon>
        <taxon>Candidatus Aminicenantota</taxon>
        <taxon>Candidatus Aminicenantia</taxon>
        <taxon>Candidatus Aminicenantales</taxon>
        <taxon>Candidatus Saccharicenantaceae</taxon>
        <taxon>Candidatus Saccharicenans</taxon>
    </lineage>
</organism>
<evidence type="ECO:0008006" key="4">
    <source>
        <dbReference type="Google" id="ProtNLM"/>
    </source>
</evidence>
<protein>
    <recommendedName>
        <fullName evidence="4">OB-fold nucleic acid binding domain protein</fullName>
    </recommendedName>
</protein>
<dbReference type="Proteomes" id="UP000257323">
    <property type="component" value="Unassembled WGS sequence"/>
</dbReference>
<evidence type="ECO:0000313" key="2">
    <source>
        <dbReference type="EMBL" id="RFT16560.1"/>
    </source>
</evidence>
<keyword evidence="1" id="KW-0732">Signal</keyword>
<dbReference type="AlphaFoldDB" id="A0A3E2BP73"/>